<evidence type="ECO:0000256" key="8">
    <source>
        <dbReference type="SAM" id="MobiDB-lite"/>
    </source>
</evidence>
<evidence type="ECO:0000256" key="6">
    <source>
        <dbReference type="ARBA" id="ARBA00023242"/>
    </source>
</evidence>
<dbReference type="InterPro" id="IPR057520">
    <property type="entry name" value="GRHL1/CP2_C"/>
</dbReference>
<feature type="compositionally biased region" description="Polar residues" evidence="8">
    <location>
        <begin position="50"/>
        <end position="59"/>
    </location>
</feature>
<feature type="region of interest" description="Disordered" evidence="8">
    <location>
        <begin position="50"/>
        <end position="130"/>
    </location>
</feature>
<dbReference type="Pfam" id="PF18016">
    <property type="entry name" value="SAM_3"/>
    <property type="match status" value="1"/>
</dbReference>
<name>A0A195B4J6_9HYME</name>
<comment type="similarity">
    <text evidence="2">Belongs to the grh/CP2 family. CP2 subfamily.</text>
</comment>
<dbReference type="EMBL" id="KQ976618">
    <property type="protein sequence ID" value="KYM79187.1"/>
    <property type="molecule type" value="Genomic_DNA"/>
</dbReference>
<dbReference type="InterPro" id="IPR041418">
    <property type="entry name" value="SAM_3"/>
</dbReference>
<gene>
    <name evidence="10" type="ORF">ALC53_10351</name>
</gene>
<feature type="compositionally biased region" description="Basic and acidic residues" evidence="8">
    <location>
        <begin position="442"/>
        <end position="463"/>
    </location>
</feature>
<comment type="subcellular location">
    <subcellularLocation>
        <location evidence="1 7">Nucleus</location>
    </subcellularLocation>
</comment>
<dbReference type="InterPro" id="IPR013761">
    <property type="entry name" value="SAM/pointed_sf"/>
</dbReference>
<keyword evidence="5" id="KW-0804">Transcription</keyword>
<evidence type="ECO:0000256" key="7">
    <source>
        <dbReference type="PROSITE-ProRule" id="PRU01313"/>
    </source>
</evidence>
<dbReference type="Gene3D" id="1.10.150.50">
    <property type="entry name" value="Transcription Factor, Ets-1"/>
    <property type="match status" value="1"/>
</dbReference>
<dbReference type="InterPro" id="IPR040167">
    <property type="entry name" value="TF_CP2-like"/>
</dbReference>
<feature type="compositionally biased region" description="Basic and acidic residues" evidence="8">
    <location>
        <begin position="101"/>
        <end position="112"/>
    </location>
</feature>
<protein>
    <submittedName>
        <fullName evidence="10">Upstream-binding protein 1</fullName>
    </submittedName>
</protein>
<feature type="compositionally biased region" description="Low complexity" evidence="8">
    <location>
        <begin position="79"/>
        <end position="91"/>
    </location>
</feature>
<reference evidence="10 11" key="1">
    <citation type="submission" date="2015-09" db="EMBL/GenBank/DDBJ databases">
        <title>Atta colombica WGS genome.</title>
        <authorList>
            <person name="Nygaard S."/>
            <person name="Hu H."/>
            <person name="Boomsma J."/>
            <person name="Zhang G."/>
        </authorList>
    </citation>
    <scope>NUCLEOTIDE SEQUENCE [LARGE SCALE GENOMIC DNA]</scope>
    <source>
        <strain evidence="10">Treedump-2</strain>
        <tissue evidence="10">Whole body</tissue>
    </source>
</reference>
<dbReference type="Proteomes" id="UP000078540">
    <property type="component" value="Unassembled WGS sequence"/>
</dbReference>
<dbReference type="GO" id="GO:0005634">
    <property type="term" value="C:nucleus"/>
    <property type="evidence" value="ECO:0007669"/>
    <property type="project" value="UniProtKB-SubCell"/>
</dbReference>
<dbReference type="GO" id="GO:0000978">
    <property type="term" value="F:RNA polymerase II cis-regulatory region sequence-specific DNA binding"/>
    <property type="evidence" value="ECO:0007669"/>
    <property type="project" value="TreeGrafter"/>
</dbReference>
<evidence type="ECO:0000256" key="4">
    <source>
        <dbReference type="ARBA" id="ARBA00023125"/>
    </source>
</evidence>
<evidence type="ECO:0000256" key="3">
    <source>
        <dbReference type="ARBA" id="ARBA00023015"/>
    </source>
</evidence>
<feature type="domain" description="Grh/CP2 DB" evidence="9">
    <location>
        <begin position="262"/>
        <end position="498"/>
    </location>
</feature>
<dbReference type="GO" id="GO:0001228">
    <property type="term" value="F:DNA-binding transcription activator activity, RNA polymerase II-specific"/>
    <property type="evidence" value="ECO:0007669"/>
    <property type="project" value="TreeGrafter"/>
</dbReference>
<evidence type="ECO:0000256" key="5">
    <source>
        <dbReference type="ARBA" id="ARBA00023163"/>
    </source>
</evidence>
<evidence type="ECO:0000313" key="11">
    <source>
        <dbReference type="Proteomes" id="UP000078540"/>
    </source>
</evidence>
<keyword evidence="11" id="KW-1185">Reference proteome</keyword>
<dbReference type="STRING" id="520822.A0A195B4J6"/>
<evidence type="ECO:0000313" key="10">
    <source>
        <dbReference type="EMBL" id="KYM79187.1"/>
    </source>
</evidence>
<keyword evidence="6 7" id="KW-0539">Nucleus</keyword>
<dbReference type="Pfam" id="PF25416">
    <property type="entry name" value="GRHL1_C"/>
    <property type="match status" value="1"/>
</dbReference>
<organism evidence="10 11">
    <name type="scientific">Atta colombica</name>
    <dbReference type="NCBI Taxonomy" id="520822"/>
    <lineage>
        <taxon>Eukaryota</taxon>
        <taxon>Metazoa</taxon>
        <taxon>Ecdysozoa</taxon>
        <taxon>Arthropoda</taxon>
        <taxon>Hexapoda</taxon>
        <taxon>Insecta</taxon>
        <taxon>Pterygota</taxon>
        <taxon>Neoptera</taxon>
        <taxon>Endopterygota</taxon>
        <taxon>Hymenoptera</taxon>
        <taxon>Apocrita</taxon>
        <taxon>Aculeata</taxon>
        <taxon>Formicoidea</taxon>
        <taxon>Formicidae</taxon>
        <taxon>Myrmicinae</taxon>
        <taxon>Atta</taxon>
    </lineage>
</organism>
<evidence type="ECO:0000256" key="1">
    <source>
        <dbReference type="ARBA" id="ARBA00004123"/>
    </source>
</evidence>
<dbReference type="InterPro" id="IPR007604">
    <property type="entry name" value="CP2"/>
</dbReference>
<dbReference type="PROSITE" id="PS51968">
    <property type="entry name" value="GRH_CP2_DB"/>
    <property type="match status" value="1"/>
</dbReference>
<keyword evidence="4 7" id="KW-0238">DNA-binding</keyword>
<evidence type="ECO:0000256" key="2">
    <source>
        <dbReference type="ARBA" id="ARBA00010852"/>
    </source>
</evidence>
<accession>A0A195B4J6</accession>
<evidence type="ECO:0000259" key="9">
    <source>
        <dbReference type="PROSITE" id="PS51968"/>
    </source>
</evidence>
<proteinExistence type="inferred from homology"/>
<dbReference type="Pfam" id="PF04516">
    <property type="entry name" value="CP2"/>
    <property type="match status" value="1"/>
</dbReference>
<keyword evidence="3" id="KW-0805">Transcription regulation</keyword>
<sequence>MELQLMMDGGAEILHGTMWFSNTSPSYEQLSPVHPNRCDVVANSQQTTLGYHSPQNSLWQDKHPPKNSPTGGDQIHVNSGSPHLSPSGSSPNCEQNNSKRRSTESDITELEKKHIRRDGSIGSNGSGQGWSTQVEELAEHLAVDFDGSLSALAASDLATAVASYTNMSEALLTLPSLTVFKQEAPSPENQHNPNLNHVSQRAINTVPTSNGNVGSVEADSNNNGQTAASLHQLLYSSNEEYPPNSSATNHVSSSQQGNELNEDCRFQYVLAAATSIATKVNEETLTYLNQGQSYEIKLKKLGDLSAYRGKILKGHSTFLFQSTIRICFHERRLQYTEREQMLAWQRARPGERLLEVDVPLSYGMVDVCQPSPSNNSVEFMWDPTKEVGVYIKVNCISTEFTPKKHGGEKGVPFRIQVETRLPGGPRLHAASCQVKVFKLKGADRKHKQDRDKILRRPPHEQDKYQPSYDCTVLSDIPLESLSPSNLPTQNGGSPYASTDAMKRIEKRLSFHHHHLLFFFYSLLYQDKEWSPKRVMHFSVIPEATATLSELCRPFVAGWEFILVKDSSGGYASIKSPSVVVNGKDYWNLKSCWSIRRPHYPLDQFVTWLLEHEVVVSGGPPHVQVVAKFVHALSNARMKRGYIMRGGLVSLQIRKRWDTKKLDGCKKVKLIVRLKGHSASPQTRTTIGGNSSPVVAPLALSVSNSGIVPLVPASDAVKENVGTAPALPSPAAILPDQPCIEADGAPCITELPPDANATQTTAWLRASRFNAFESTFASFSASDILRLSREDLIQICGVADGIRLFNTLHSKAPTPKLTLYFSLESNGSLWRVAYLDTLTSTALTNKLLNALNLPHDRLHSILFLGPQGIHVLVTDELVANMKDESMYLVETIKDPASERYKLLIKSKII</sequence>
<dbReference type="PANTHER" id="PTHR11037">
    <property type="entry name" value="TRANSCRIPTION FACTOR CP2"/>
    <property type="match status" value="1"/>
</dbReference>
<dbReference type="AlphaFoldDB" id="A0A195B4J6"/>
<dbReference type="PANTHER" id="PTHR11037:SF21">
    <property type="entry name" value="GEMINI, ISOFORM C"/>
    <property type="match status" value="1"/>
</dbReference>
<feature type="region of interest" description="Disordered" evidence="8">
    <location>
        <begin position="442"/>
        <end position="465"/>
    </location>
</feature>